<feature type="region of interest" description="Disordered" evidence="1">
    <location>
        <begin position="1"/>
        <end position="27"/>
    </location>
</feature>
<protein>
    <recommendedName>
        <fullName evidence="4">Exo-alpha-sialidase</fullName>
    </recommendedName>
</protein>
<dbReference type="Proteomes" id="UP000033699">
    <property type="component" value="Unassembled WGS sequence"/>
</dbReference>
<feature type="compositionally biased region" description="Polar residues" evidence="1">
    <location>
        <begin position="7"/>
        <end position="20"/>
    </location>
</feature>
<keyword evidence="3" id="KW-1185">Reference proteome</keyword>
<evidence type="ECO:0000313" key="3">
    <source>
        <dbReference type="Proteomes" id="UP000033699"/>
    </source>
</evidence>
<gene>
    <name evidence="2" type="ORF">VM95_11630</name>
</gene>
<organism evidence="2 3">
    <name type="scientific">Streptomyces rubellomurinus (strain ATCC 31215)</name>
    <dbReference type="NCBI Taxonomy" id="359131"/>
    <lineage>
        <taxon>Bacteria</taxon>
        <taxon>Bacillati</taxon>
        <taxon>Actinomycetota</taxon>
        <taxon>Actinomycetes</taxon>
        <taxon>Kitasatosporales</taxon>
        <taxon>Streptomycetaceae</taxon>
        <taxon>Streptomyces</taxon>
    </lineage>
</organism>
<name>A0A0F2TI94_STRR3</name>
<dbReference type="EMBL" id="JZKH01000018">
    <property type="protein sequence ID" value="KJS61985.1"/>
    <property type="molecule type" value="Genomic_DNA"/>
</dbReference>
<dbReference type="PATRIC" id="fig|359131.3.peg.2213"/>
<proteinExistence type="predicted"/>
<evidence type="ECO:0000256" key="1">
    <source>
        <dbReference type="SAM" id="MobiDB-lite"/>
    </source>
</evidence>
<accession>A0A0F2TI94</accession>
<evidence type="ECO:0008006" key="4">
    <source>
        <dbReference type="Google" id="ProtNLM"/>
    </source>
</evidence>
<comment type="caution">
    <text evidence="2">The sequence shown here is derived from an EMBL/GenBank/DDBJ whole genome shotgun (WGS) entry which is preliminary data.</text>
</comment>
<feature type="region of interest" description="Disordered" evidence="1">
    <location>
        <begin position="71"/>
        <end position="98"/>
    </location>
</feature>
<feature type="compositionally biased region" description="Gly residues" evidence="1">
    <location>
        <begin position="71"/>
        <end position="80"/>
    </location>
</feature>
<reference evidence="2 3" key="1">
    <citation type="submission" date="2015-02" db="EMBL/GenBank/DDBJ databases">
        <authorList>
            <person name="Ju K.-S."/>
            <person name="Doroghazi J.R."/>
            <person name="Metcalf W."/>
        </authorList>
    </citation>
    <scope>NUCLEOTIDE SEQUENCE [LARGE SCALE GENOMIC DNA]</scope>
    <source>
        <strain evidence="2 3">ATCC 31215</strain>
    </source>
</reference>
<evidence type="ECO:0000313" key="2">
    <source>
        <dbReference type="EMBL" id="KJS61985.1"/>
    </source>
</evidence>
<dbReference type="AlphaFoldDB" id="A0A0F2TI94"/>
<sequence>MEVGYVSSANGGSSWSTPQTVAGPMSLAQIASTPRTISKPDQPSGQMAFTESGELTVPAGVTSVTVYLWGHGGPGGGSTGEAGSAGEPGGPGYALITW</sequence>